<dbReference type="RefSeq" id="WP_198574989.1">
    <property type="nucleotide sequence ID" value="NZ_JADWOX010000002.1"/>
</dbReference>
<evidence type="ECO:0000256" key="1">
    <source>
        <dbReference type="SAM" id="SignalP"/>
    </source>
</evidence>
<proteinExistence type="predicted"/>
<evidence type="ECO:0000313" key="2">
    <source>
        <dbReference type="EMBL" id="MBI1683051.1"/>
    </source>
</evidence>
<accession>A0ABS0STZ0</accession>
<dbReference type="Proteomes" id="UP000639859">
    <property type="component" value="Unassembled WGS sequence"/>
</dbReference>
<evidence type="ECO:0008006" key="4">
    <source>
        <dbReference type="Google" id="ProtNLM"/>
    </source>
</evidence>
<comment type="caution">
    <text evidence="2">The sequence shown here is derived from an EMBL/GenBank/DDBJ whole genome shotgun (WGS) entry which is preliminary data.</text>
</comment>
<keyword evidence="1" id="KW-0732">Signal</keyword>
<name>A0ABS0STZ0_9CAUL</name>
<gene>
    <name evidence="2" type="ORF">I4Q42_05150</name>
</gene>
<feature type="chain" id="PRO_5046974958" description="Lipoprotein" evidence="1">
    <location>
        <begin position="26"/>
        <end position="129"/>
    </location>
</feature>
<sequence>MRVFPIVAVLALGVAAAGLSGCVKATPAPFDQGVCNHVVEKKDGTLQFNPVERNVPNMETCAATLEGMRIRFLRMGLRKEQLTGSYQGKFIFVEREGIYLGDSYEGARFMSLVRTGDGRLAVPGALPAR</sequence>
<feature type="signal peptide" evidence="1">
    <location>
        <begin position="1"/>
        <end position="25"/>
    </location>
</feature>
<keyword evidence="3" id="KW-1185">Reference proteome</keyword>
<reference evidence="2 3" key="1">
    <citation type="submission" date="2020-11" db="EMBL/GenBank/DDBJ databases">
        <title>genome sequence of strain KACC 18849.</title>
        <authorList>
            <person name="Gao J."/>
            <person name="Zhang X."/>
        </authorList>
    </citation>
    <scope>NUCLEOTIDE SEQUENCE [LARGE SCALE GENOMIC DNA]</scope>
    <source>
        <strain evidence="2 3">KACC 18849</strain>
    </source>
</reference>
<dbReference type="EMBL" id="JADWOX010000002">
    <property type="protein sequence ID" value="MBI1683051.1"/>
    <property type="molecule type" value="Genomic_DNA"/>
</dbReference>
<organism evidence="2 3">
    <name type="scientific">Caulobacter hibisci</name>
    <dbReference type="NCBI Taxonomy" id="2035993"/>
    <lineage>
        <taxon>Bacteria</taxon>
        <taxon>Pseudomonadati</taxon>
        <taxon>Pseudomonadota</taxon>
        <taxon>Alphaproteobacteria</taxon>
        <taxon>Caulobacterales</taxon>
        <taxon>Caulobacteraceae</taxon>
        <taxon>Caulobacter</taxon>
    </lineage>
</organism>
<dbReference type="PROSITE" id="PS51257">
    <property type="entry name" value="PROKAR_LIPOPROTEIN"/>
    <property type="match status" value="1"/>
</dbReference>
<protein>
    <recommendedName>
        <fullName evidence="4">Lipoprotein</fullName>
    </recommendedName>
</protein>
<evidence type="ECO:0000313" key="3">
    <source>
        <dbReference type="Proteomes" id="UP000639859"/>
    </source>
</evidence>